<evidence type="ECO:0000313" key="1">
    <source>
        <dbReference type="EMBL" id="TFD59819.1"/>
    </source>
</evidence>
<comment type="caution">
    <text evidence="1">The sequence shown here is derived from an EMBL/GenBank/DDBJ whole genome shotgun (WGS) entry which is preliminary data.</text>
</comment>
<name>A0A4R9AER7_9MICO</name>
<dbReference type="OrthoDB" id="4953969at2"/>
<reference evidence="1 2" key="1">
    <citation type="submission" date="2019-03" db="EMBL/GenBank/DDBJ databases">
        <title>Genomics of glacier-inhabiting Cryobacterium strains.</title>
        <authorList>
            <person name="Liu Q."/>
            <person name="Xin Y.-H."/>
        </authorList>
    </citation>
    <scope>NUCLEOTIDE SEQUENCE [LARGE SCALE GENOMIC DNA]</scope>
    <source>
        <strain evidence="1 2">Sr39</strain>
    </source>
</reference>
<accession>A0A4R9AER7</accession>
<organism evidence="1 2">
    <name type="scientific">Cryobacterium suzukii</name>
    <dbReference type="NCBI Taxonomy" id="1259198"/>
    <lineage>
        <taxon>Bacteria</taxon>
        <taxon>Bacillati</taxon>
        <taxon>Actinomycetota</taxon>
        <taxon>Actinomycetes</taxon>
        <taxon>Micrococcales</taxon>
        <taxon>Microbacteriaceae</taxon>
        <taxon>Cryobacterium</taxon>
    </lineage>
</organism>
<keyword evidence="2" id="KW-1185">Reference proteome</keyword>
<sequence length="216" mass="23909">MTELTPANRRFLAFDLDGTEREQAGLNGHTIEQLSDYLDHGRLPADPGIDDSPDCEIALRGLERLRRAQRSLLERDLERESRRDDSWVSSILNNITLEAHAGREIPLTHPSPTARLVVTEGAVRGILRETGDRMQNVFVGRCVLVGDVSVPGTPISIRVDVTVFPGENIPLLADQLRHAMYAALSKYTELVVVAIDITVSDLQSLPEASAHEQENQ</sequence>
<dbReference type="EMBL" id="SOHJ01000009">
    <property type="protein sequence ID" value="TFD59819.1"/>
    <property type="molecule type" value="Genomic_DNA"/>
</dbReference>
<dbReference type="AlphaFoldDB" id="A0A4R9AER7"/>
<gene>
    <name evidence="1" type="ORF">E3T39_08990</name>
</gene>
<proteinExistence type="predicted"/>
<protein>
    <submittedName>
        <fullName evidence="1">Asp23/Gls24 family envelope stress response protein</fullName>
    </submittedName>
</protein>
<dbReference type="Proteomes" id="UP000298170">
    <property type="component" value="Unassembled WGS sequence"/>
</dbReference>
<evidence type="ECO:0000313" key="2">
    <source>
        <dbReference type="Proteomes" id="UP000298170"/>
    </source>
</evidence>
<dbReference type="RefSeq" id="WP_134514563.1">
    <property type="nucleotide sequence ID" value="NZ_SOHJ01000009.1"/>
</dbReference>